<evidence type="ECO:0000259" key="1">
    <source>
        <dbReference type="Pfam" id="PF18475"/>
    </source>
</evidence>
<dbReference type="Pfam" id="PF18475">
    <property type="entry name" value="PIN7"/>
    <property type="match status" value="1"/>
</dbReference>
<accession>A0A645I337</accession>
<dbReference type="AlphaFoldDB" id="A0A645I337"/>
<dbReference type="EMBL" id="VSSQ01105033">
    <property type="protein sequence ID" value="MPN45276.1"/>
    <property type="molecule type" value="Genomic_DNA"/>
</dbReference>
<reference evidence="2" key="1">
    <citation type="submission" date="2019-08" db="EMBL/GenBank/DDBJ databases">
        <authorList>
            <person name="Kucharzyk K."/>
            <person name="Murdoch R.W."/>
            <person name="Higgins S."/>
            <person name="Loffler F."/>
        </authorList>
    </citation>
    <scope>NUCLEOTIDE SEQUENCE</scope>
</reference>
<protein>
    <recommendedName>
        <fullName evidence="1">PIN-like domain-containing protein</fullName>
    </recommendedName>
</protein>
<comment type="caution">
    <text evidence="2">The sequence shown here is derived from an EMBL/GenBank/DDBJ whole genome shotgun (WGS) entry which is preliminary data.</text>
</comment>
<proteinExistence type="predicted"/>
<gene>
    <name evidence="2" type="ORF">SDC9_192843</name>
</gene>
<organism evidence="2">
    <name type="scientific">bioreactor metagenome</name>
    <dbReference type="NCBI Taxonomy" id="1076179"/>
    <lineage>
        <taxon>unclassified sequences</taxon>
        <taxon>metagenomes</taxon>
        <taxon>ecological metagenomes</taxon>
    </lineage>
</organism>
<feature type="domain" description="PIN-like" evidence="1">
    <location>
        <begin position="2"/>
        <end position="47"/>
    </location>
</feature>
<name>A0A645I337_9ZZZZ</name>
<dbReference type="InterPro" id="IPR041494">
    <property type="entry name" value="PIN7"/>
</dbReference>
<evidence type="ECO:0000313" key="2">
    <source>
        <dbReference type="EMBL" id="MPN45276.1"/>
    </source>
</evidence>
<sequence length="143" mass="15800">MQGVGHNALDFHIAYYLGRLSIQHPAARFVIVSKDTGFDPLVAHLRAQKVECERVTSLAVFQKPRPKSGADKVAVVIEDLTKRGAARPRTLKTLRSTVQALFRKELTDEDLTCLLNQLSERGVYTVTGGKLAYGLPLQAQEGR</sequence>